<evidence type="ECO:0000313" key="2">
    <source>
        <dbReference type="Proteomes" id="UP000335636"/>
    </source>
</evidence>
<proteinExistence type="predicted"/>
<protein>
    <submittedName>
        <fullName evidence="1">Uncharacterized protein</fullName>
    </submittedName>
</protein>
<keyword evidence="2" id="KW-1185">Reference proteome</keyword>
<accession>A0A5E4D8E4</accession>
<feature type="non-terminal residue" evidence="1">
    <location>
        <position position="1"/>
    </location>
</feature>
<dbReference type="Proteomes" id="UP000335636">
    <property type="component" value="Unassembled WGS sequence"/>
</dbReference>
<name>A0A5E4D8E4_MARMO</name>
<reference evidence="1" key="1">
    <citation type="submission" date="2019-04" db="EMBL/GenBank/DDBJ databases">
        <authorList>
            <person name="Alioto T."/>
            <person name="Alioto T."/>
        </authorList>
    </citation>
    <scope>NUCLEOTIDE SEQUENCE [LARGE SCALE GENOMIC DNA]</scope>
</reference>
<gene>
    <name evidence="1" type="ORF">MONAX_5E023217</name>
</gene>
<evidence type="ECO:0000313" key="1">
    <source>
        <dbReference type="EMBL" id="VTJ90318.1"/>
    </source>
</evidence>
<comment type="caution">
    <text evidence="1">The sequence shown here is derived from an EMBL/GenBank/DDBJ whole genome shotgun (WGS) entry which is preliminary data.</text>
</comment>
<sequence length="74" mass="8439">LHLLIKTSTSHLLLNSTGALQLTMSETKLFSPKQLETKAVWLFSTLTPPPNLMEYILHKGCTYRSYFKIEGDIQ</sequence>
<dbReference type="AlphaFoldDB" id="A0A5E4D8E4"/>
<dbReference type="EMBL" id="CABDUW010004375">
    <property type="protein sequence ID" value="VTJ90318.1"/>
    <property type="molecule type" value="Genomic_DNA"/>
</dbReference>
<organism evidence="1 2">
    <name type="scientific">Marmota monax</name>
    <name type="common">Woodchuck</name>
    <dbReference type="NCBI Taxonomy" id="9995"/>
    <lineage>
        <taxon>Eukaryota</taxon>
        <taxon>Metazoa</taxon>
        <taxon>Chordata</taxon>
        <taxon>Craniata</taxon>
        <taxon>Vertebrata</taxon>
        <taxon>Euteleostomi</taxon>
        <taxon>Mammalia</taxon>
        <taxon>Eutheria</taxon>
        <taxon>Euarchontoglires</taxon>
        <taxon>Glires</taxon>
        <taxon>Rodentia</taxon>
        <taxon>Sciuromorpha</taxon>
        <taxon>Sciuridae</taxon>
        <taxon>Xerinae</taxon>
        <taxon>Marmotini</taxon>
        <taxon>Marmota</taxon>
    </lineage>
</organism>